<name>A0AAV5JWL7_9ROSI</name>
<dbReference type="Proteomes" id="UP001054252">
    <property type="component" value="Unassembled WGS sequence"/>
</dbReference>
<comment type="caution">
    <text evidence="1">The sequence shown here is derived from an EMBL/GenBank/DDBJ whole genome shotgun (WGS) entry which is preliminary data.</text>
</comment>
<accession>A0AAV5JWL7</accession>
<evidence type="ECO:0000313" key="1">
    <source>
        <dbReference type="EMBL" id="GKV17091.1"/>
    </source>
</evidence>
<evidence type="ECO:0000313" key="2">
    <source>
        <dbReference type="Proteomes" id="UP001054252"/>
    </source>
</evidence>
<dbReference type="EMBL" id="BPVZ01000047">
    <property type="protein sequence ID" value="GKV17091.1"/>
    <property type="molecule type" value="Genomic_DNA"/>
</dbReference>
<protein>
    <submittedName>
        <fullName evidence="1">Uncharacterized protein</fullName>
    </submittedName>
</protein>
<proteinExistence type="predicted"/>
<organism evidence="1 2">
    <name type="scientific">Rubroshorea leprosula</name>
    <dbReference type="NCBI Taxonomy" id="152421"/>
    <lineage>
        <taxon>Eukaryota</taxon>
        <taxon>Viridiplantae</taxon>
        <taxon>Streptophyta</taxon>
        <taxon>Embryophyta</taxon>
        <taxon>Tracheophyta</taxon>
        <taxon>Spermatophyta</taxon>
        <taxon>Magnoliopsida</taxon>
        <taxon>eudicotyledons</taxon>
        <taxon>Gunneridae</taxon>
        <taxon>Pentapetalae</taxon>
        <taxon>rosids</taxon>
        <taxon>malvids</taxon>
        <taxon>Malvales</taxon>
        <taxon>Dipterocarpaceae</taxon>
        <taxon>Rubroshorea</taxon>
    </lineage>
</organism>
<reference evidence="1 2" key="1">
    <citation type="journal article" date="2021" name="Commun. Biol.">
        <title>The genome of Shorea leprosula (Dipterocarpaceae) highlights the ecological relevance of drought in aseasonal tropical rainforests.</title>
        <authorList>
            <person name="Ng K.K.S."/>
            <person name="Kobayashi M.J."/>
            <person name="Fawcett J.A."/>
            <person name="Hatakeyama M."/>
            <person name="Paape T."/>
            <person name="Ng C.H."/>
            <person name="Ang C.C."/>
            <person name="Tnah L.H."/>
            <person name="Lee C.T."/>
            <person name="Nishiyama T."/>
            <person name="Sese J."/>
            <person name="O'Brien M.J."/>
            <person name="Copetti D."/>
            <person name="Mohd Noor M.I."/>
            <person name="Ong R.C."/>
            <person name="Putra M."/>
            <person name="Sireger I.Z."/>
            <person name="Indrioko S."/>
            <person name="Kosugi Y."/>
            <person name="Izuno A."/>
            <person name="Isagi Y."/>
            <person name="Lee S.L."/>
            <person name="Shimizu K.K."/>
        </authorList>
    </citation>
    <scope>NUCLEOTIDE SEQUENCE [LARGE SCALE GENOMIC DNA]</scope>
    <source>
        <strain evidence="1">214</strain>
    </source>
</reference>
<dbReference type="AlphaFoldDB" id="A0AAV5JWL7"/>
<sequence length="117" mass="12601">MNPACETGFATGLAVNPARVIGLAMNPARAWCRRESMLLGSSRIHAPGFVANPRAGFITTNPRAGFIATTPRASFSHLRCASSCHFVFSQFLLFGHRKSLAAPIGTVLLPPRRSNYS</sequence>
<gene>
    <name evidence="1" type="ORF">SLEP1_g27637</name>
</gene>
<keyword evidence="2" id="KW-1185">Reference proteome</keyword>